<organism evidence="7 8">
    <name type="scientific">Corynebacterium singulare</name>
    <dbReference type="NCBI Taxonomy" id="161899"/>
    <lineage>
        <taxon>Bacteria</taxon>
        <taxon>Bacillati</taxon>
        <taxon>Actinomycetota</taxon>
        <taxon>Actinomycetes</taxon>
        <taxon>Mycobacteriales</taxon>
        <taxon>Corynebacteriaceae</taxon>
        <taxon>Corynebacterium</taxon>
    </lineage>
</organism>
<keyword evidence="4" id="KW-0566">Pantothenate biosynthesis</keyword>
<dbReference type="Gene3D" id="3.40.50.720">
    <property type="entry name" value="NAD(P)-binding Rossmann-like Domain"/>
    <property type="match status" value="1"/>
</dbReference>
<evidence type="ECO:0000256" key="1">
    <source>
        <dbReference type="ARBA" id="ARBA00007870"/>
    </source>
</evidence>
<gene>
    <name evidence="7" type="ORF">CSING_11595</name>
</gene>
<dbReference type="Pfam" id="PF02558">
    <property type="entry name" value="ApbA"/>
    <property type="match status" value="1"/>
</dbReference>
<dbReference type="SUPFAM" id="SSF51735">
    <property type="entry name" value="NAD(P)-binding Rossmann-fold domains"/>
    <property type="match status" value="1"/>
</dbReference>
<dbReference type="KEGG" id="csx:CSING_11595"/>
<dbReference type="InterPro" id="IPR051402">
    <property type="entry name" value="KPR-Related"/>
</dbReference>
<evidence type="ECO:0000259" key="5">
    <source>
        <dbReference type="Pfam" id="PF02558"/>
    </source>
</evidence>
<dbReference type="EMBL" id="CP010827">
    <property type="protein sequence ID" value="AJI79814.1"/>
    <property type="molecule type" value="Genomic_DNA"/>
</dbReference>
<evidence type="ECO:0000256" key="3">
    <source>
        <dbReference type="ARBA" id="ARBA00023002"/>
    </source>
</evidence>
<dbReference type="PANTHER" id="PTHR21708">
    <property type="entry name" value="PROBABLE 2-DEHYDROPANTOATE 2-REDUCTASE"/>
    <property type="match status" value="1"/>
</dbReference>
<dbReference type="AlphaFoldDB" id="A0A0B6F3N2"/>
<keyword evidence="3 4" id="KW-0560">Oxidoreductase</keyword>
<dbReference type="Gene3D" id="1.10.1040.10">
    <property type="entry name" value="N-(1-d-carboxylethyl)-l-norvaline Dehydrogenase, domain 2"/>
    <property type="match status" value="1"/>
</dbReference>
<dbReference type="RefSeq" id="WP_042532356.1">
    <property type="nucleotide sequence ID" value="NZ_CP010827.1"/>
</dbReference>
<dbReference type="InterPro" id="IPR013332">
    <property type="entry name" value="KPR_N"/>
</dbReference>
<comment type="similarity">
    <text evidence="1 4">Belongs to the ketopantoate reductase family.</text>
</comment>
<evidence type="ECO:0000313" key="7">
    <source>
        <dbReference type="EMBL" id="AJI79814.1"/>
    </source>
</evidence>
<proteinExistence type="inferred from homology"/>
<comment type="function">
    <text evidence="4">Catalyzes the NADPH-dependent reduction of ketopantoate into pantoic acid.</text>
</comment>
<dbReference type="InterPro" id="IPR013752">
    <property type="entry name" value="KPA_reductase"/>
</dbReference>
<dbReference type="NCBIfam" id="NF005091">
    <property type="entry name" value="PRK06522.2-2"/>
    <property type="match status" value="1"/>
</dbReference>
<dbReference type="InterPro" id="IPR036291">
    <property type="entry name" value="NAD(P)-bd_dom_sf"/>
</dbReference>
<protein>
    <recommendedName>
        <fullName evidence="4">2-dehydropantoate 2-reductase</fullName>
        <ecNumber evidence="4">1.1.1.169</ecNumber>
    </recommendedName>
    <alternativeName>
        <fullName evidence="4">Ketopantoate reductase</fullName>
    </alternativeName>
</protein>
<dbReference type="Proteomes" id="UP000031890">
    <property type="component" value="Chromosome"/>
</dbReference>
<name>A0A0B6F3N2_9CORY</name>
<dbReference type="Pfam" id="PF08546">
    <property type="entry name" value="ApbA_C"/>
    <property type="match status" value="1"/>
</dbReference>
<accession>A0A0B6F3N2</accession>
<dbReference type="GO" id="GO:0008677">
    <property type="term" value="F:2-dehydropantoate 2-reductase activity"/>
    <property type="evidence" value="ECO:0007669"/>
    <property type="project" value="UniProtKB-EC"/>
</dbReference>
<dbReference type="GO" id="GO:0005737">
    <property type="term" value="C:cytoplasm"/>
    <property type="evidence" value="ECO:0007669"/>
    <property type="project" value="TreeGrafter"/>
</dbReference>
<evidence type="ECO:0000313" key="8">
    <source>
        <dbReference type="Proteomes" id="UP000031890"/>
    </source>
</evidence>
<dbReference type="GO" id="GO:0015940">
    <property type="term" value="P:pantothenate biosynthetic process"/>
    <property type="evidence" value="ECO:0007669"/>
    <property type="project" value="UniProtKB-UniPathway"/>
</dbReference>
<dbReference type="SUPFAM" id="SSF48179">
    <property type="entry name" value="6-phosphogluconate dehydrogenase C-terminal domain-like"/>
    <property type="match status" value="1"/>
</dbReference>
<comment type="pathway">
    <text evidence="4">Cofactor biosynthesis; (R)-pantothenate biosynthesis; (R)-pantoate from 3-methyl-2-oxobutanoate: step 2/2.</text>
</comment>
<dbReference type="OrthoDB" id="9796561at2"/>
<evidence type="ECO:0000256" key="2">
    <source>
        <dbReference type="ARBA" id="ARBA00022857"/>
    </source>
</evidence>
<dbReference type="InterPro" id="IPR008927">
    <property type="entry name" value="6-PGluconate_DH-like_C_sf"/>
</dbReference>
<keyword evidence="2 4" id="KW-0521">NADP</keyword>
<dbReference type="PANTHER" id="PTHR21708:SF26">
    <property type="entry name" value="2-DEHYDROPANTOATE 2-REDUCTASE"/>
    <property type="match status" value="1"/>
</dbReference>
<dbReference type="STRING" id="161899.CSING_11595"/>
<evidence type="ECO:0000256" key="4">
    <source>
        <dbReference type="RuleBase" id="RU362068"/>
    </source>
</evidence>
<dbReference type="NCBIfam" id="TIGR00745">
    <property type="entry name" value="apbA_panE"/>
    <property type="match status" value="1"/>
</dbReference>
<sequence length="315" mass="33329">MKIGILGAGAIGGYFGGKLKAAGHDVAFVARGETLRVLEETGVTLVDAHAEPTTTEVIKVPAARTFAEVKELLGGLDVAIIASKALPGNETFGSAEDRQALQGIPVVTTHNSVEIPYLAAEEFGEENILAGVARVYATRLGPARIKRNPGPLSLAFGPLSAEAPESLRDTGQELAAALKEAGASSKFHDAALVDVWSKAMFVTSTGTLGALVDKPIGYLCQEIPEQLEAFMKEVEAAGRGMGVELPEDVVQQTMEFARQQHPDNTSSMQRDIKEGLPNELDAQVGAIRRMGAKAGVITPLWDFAQDVLEAQLRSS</sequence>
<dbReference type="InterPro" id="IPR013328">
    <property type="entry name" value="6PGD_dom2"/>
</dbReference>
<dbReference type="HOGENOM" id="CLU_031468_6_1_11"/>
<dbReference type="UniPathway" id="UPA00028">
    <property type="reaction ID" value="UER00004"/>
</dbReference>
<evidence type="ECO:0000259" key="6">
    <source>
        <dbReference type="Pfam" id="PF08546"/>
    </source>
</evidence>
<feature type="domain" description="Ketopantoate reductase N-terminal" evidence="5">
    <location>
        <begin position="3"/>
        <end position="159"/>
    </location>
</feature>
<feature type="domain" description="Ketopantoate reductase C-terminal" evidence="6">
    <location>
        <begin position="194"/>
        <end position="309"/>
    </location>
</feature>
<reference evidence="7 8" key="1">
    <citation type="journal article" date="2015" name="Genome Announc.">
        <title>Complete Genome Sequence and Annotation of Corynebacterium singulare DSM 44357, Isolated from a Human Semen Specimen.</title>
        <authorList>
            <person name="Merten M."/>
            <person name="Brinkrolf K."/>
            <person name="Albersmeier A."/>
            <person name="Kutter Y."/>
            <person name="Ruckert C."/>
            <person name="Tauch A."/>
        </authorList>
    </citation>
    <scope>NUCLEOTIDE SEQUENCE [LARGE SCALE GENOMIC DNA]</scope>
    <source>
        <strain evidence="7">IBS B52218</strain>
    </source>
</reference>
<comment type="catalytic activity">
    <reaction evidence="4">
        <text>(R)-pantoate + NADP(+) = 2-dehydropantoate + NADPH + H(+)</text>
        <dbReference type="Rhea" id="RHEA:16233"/>
        <dbReference type="ChEBI" id="CHEBI:11561"/>
        <dbReference type="ChEBI" id="CHEBI:15378"/>
        <dbReference type="ChEBI" id="CHEBI:15980"/>
        <dbReference type="ChEBI" id="CHEBI:57783"/>
        <dbReference type="ChEBI" id="CHEBI:58349"/>
        <dbReference type="EC" id="1.1.1.169"/>
    </reaction>
</comment>
<dbReference type="InterPro" id="IPR003710">
    <property type="entry name" value="ApbA"/>
</dbReference>
<dbReference type="EC" id="1.1.1.169" evidence="4"/>